<comment type="caution">
    <text evidence="1">The sequence shown here is derived from an EMBL/GenBank/DDBJ whole genome shotgun (WGS) entry which is preliminary data.</text>
</comment>
<accession>A0A0F9KIU6</accession>
<protein>
    <submittedName>
        <fullName evidence="1">Uncharacterized protein</fullName>
    </submittedName>
</protein>
<evidence type="ECO:0000313" key="1">
    <source>
        <dbReference type="EMBL" id="KKM22058.1"/>
    </source>
</evidence>
<gene>
    <name evidence="1" type="ORF">LCGC14_1629220</name>
</gene>
<dbReference type="AlphaFoldDB" id="A0A0F9KIU6"/>
<dbReference type="EMBL" id="LAZR01013417">
    <property type="protein sequence ID" value="KKM22058.1"/>
    <property type="molecule type" value="Genomic_DNA"/>
</dbReference>
<reference evidence="1" key="1">
    <citation type="journal article" date="2015" name="Nature">
        <title>Complex archaea that bridge the gap between prokaryotes and eukaryotes.</title>
        <authorList>
            <person name="Spang A."/>
            <person name="Saw J.H."/>
            <person name="Jorgensen S.L."/>
            <person name="Zaremba-Niedzwiedzka K."/>
            <person name="Martijn J."/>
            <person name="Lind A.E."/>
            <person name="van Eijk R."/>
            <person name="Schleper C."/>
            <person name="Guy L."/>
            <person name="Ettema T.J."/>
        </authorList>
    </citation>
    <scope>NUCLEOTIDE SEQUENCE</scope>
</reference>
<sequence length="103" mass="11915">MKEKNLEEGYKMEYKKIIAELKKWLINKEKEYEEIALNSMSDSRAGKYMAKATAMKEVLNRIVEMNINSYCSFYAGGDAKGKCMLHGSNDFDKSLYCKDIDCE</sequence>
<name>A0A0F9KIU6_9ZZZZ</name>
<organism evidence="1">
    <name type="scientific">marine sediment metagenome</name>
    <dbReference type="NCBI Taxonomy" id="412755"/>
    <lineage>
        <taxon>unclassified sequences</taxon>
        <taxon>metagenomes</taxon>
        <taxon>ecological metagenomes</taxon>
    </lineage>
</organism>
<proteinExistence type="predicted"/>